<dbReference type="InterPro" id="IPR032807">
    <property type="entry name" value="GNVR"/>
</dbReference>
<dbReference type="InterPro" id="IPR003856">
    <property type="entry name" value="LPS_length_determ_N"/>
</dbReference>
<evidence type="ECO:0000256" key="6">
    <source>
        <dbReference type="SAM" id="Phobius"/>
    </source>
</evidence>
<evidence type="ECO:0000259" key="8">
    <source>
        <dbReference type="Pfam" id="PF13807"/>
    </source>
</evidence>
<dbReference type="Proteomes" id="UP000533429">
    <property type="component" value="Unassembled WGS sequence"/>
</dbReference>
<evidence type="ECO:0000256" key="5">
    <source>
        <dbReference type="ARBA" id="ARBA00023136"/>
    </source>
</evidence>
<keyword evidence="3 6" id="KW-0812">Transmembrane</keyword>
<reference evidence="9 10" key="1">
    <citation type="submission" date="2020-06" db="EMBL/GenBank/DDBJ databases">
        <title>Photobacterium damselae subsp. damselae comparative genomics.</title>
        <authorList>
            <person name="Osorio C.R."/>
        </authorList>
    </citation>
    <scope>NUCLEOTIDE SEQUENCE [LARGE SCALE GENOMIC DNA]</scope>
    <source>
        <strain evidence="9 10">TW250/03</strain>
    </source>
</reference>
<organism evidence="9 10">
    <name type="scientific">Photobacterium damselae subsp. damselae</name>
    <name type="common">Listonella damsela</name>
    <dbReference type="NCBI Taxonomy" id="85581"/>
    <lineage>
        <taxon>Bacteria</taxon>
        <taxon>Pseudomonadati</taxon>
        <taxon>Pseudomonadota</taxon>
        <taxon>Gammaproteobacteria</taxon>
        <taxon>Vibrionales</taxon>
        <taxon>Vibrionaceae</taxon>
        <taxon>Photobacterium</taxon>
    </lineage>
</organism>
<dbReference type="GO" id="GO:0004713">
    <property type="term" value="F:protein tyrosine kinase activity"/>
    <property type="evidence" value="ECO:0007669"/>
    <property type="project" value="TreeGrafter"/>
</dbReference>
<comment type="caution">
    <text evidence="9">The sequence shown here is derived from an EMBL/GenBank/DDBJ whole genome shotgun (WGS) entry which is preliminary data.</text>
</comment>
<dbReference type="PANTHER" id="PTHR32309:SF13">
    <property type="entry name" value="FERRIC ENTEROBACTIN TRANSPORT PROTEIN FEPE"/>
    <property type="match status" value="1"/>
</dbReference>
<dbReference type="Gene3D" id="3.30.1890.10">
    <property type="entry name" value="FepE-like"/>
    <property type="match status" value="1"/>
</dbReference>
<dbReference type="EMBL" id="JABXOR010001575">
    <property type="protein sequence ID" value="NVP03341.1"/>
    <property type="molecule type" value="Genomic_DNA"/>
</dbReference>
<dbReference type="Pfam" id="PF02706">
    <property type="entry name" value="Wzz"/>
    <property type="match status" value="1"/>
</dbReference>
<keyword evidence="4 6" id="KW-1133">Transmembrane helix</keyword>
<evidence type="ECO:0000313" key="10">
    <source>
        <dbReference type="Proteomes" id="UP000533429"/>
    </source>
</evidence>
<feature type="transmembrane region" description="Helical" evidence="6">
    <location>
        <begin position="31"/>
        <end position="50"/>
    </location>
</feature>
<feature type="domain" description="Polysaccharide chain length determinant N-terminal" evidence="7">
    <location>
        <begin position="15"/>
        <end position="122"/>
    </location>
</feature>
<protein>
    <submittedName>
        <fullName evidence="9">Chain-length determining protein</fullName>
    </submittedName>
</protein>
<sequence>MTQNSIQTQSITNNDEIDLVQLCKTLWQGKVLIIACSVLFTLIGVTYALLAQQWWTSTATITQGQYQDTAEIRNQLTNVYAVLDTTNETENNQRNNQRNNQALTQINQMISTSDLLKSFVTEFNAFNNKKVFFTSNAIMLQYANEATVETPQQKLGFIDDWAKKLSATLQDKKVPGVYNLTFQAKTAEQSHDLLQAYIQFINKKVNQKVMMGLNSTLTHNEQMLKAQLMALQNQAMQQIAIETKKTEYALNIAKAADANQPMAQMDCNGLFSIDLGTKGLAEQVALLKNTKDLSLFEPKISTIKIKLELLNQVKLNAKTSFESVHYLQNADYPIGRDKPKRSLIVVLAFLLGAMCGVAIVLLRSAFSNTVQAN</sequence>
<name>A0A850R941_PHODD</name>
<accession>A0A850R941</accession>
<dbReference type="PANTHER" id="PTHR32309">
    <property type="entry name" value="TYROSINE-PROTEIN KINASE"/>
    <property type="match status" value="1"/>
</dbReference>
<keyword evidence="2" id="KW-1003">Cell membrane</keyword>
<keyword evidence="5 6" id="KW-0472">Membrane</keyword>
<feature type="domain" description="Tyrosine-protein kinase G-rich" evidence="8">
    <location>
        <begin position="311"/>
        <end position="365"/>
    </location>
</feature>
<evidence type="ECO:0000256" key="2">
    <source>
        <dbReference type="ARBA" id="ARBA00022475"/>
    </source>
</evidence>
<dbReference type="SUPFAM" id="SSF160355">
    <property type="entry name" value="Bacterial polysaccharide co-polymerase-like"/>
    <property type="match status" value="1"/>
</dbReference>
<evidence type="ECO:0000256" key="1">
    <source>
        <dbReference type="ARBA" id="ARBA00004651"/>
    </source>
</evidence>
<comment type="subcellular location">
    <subcellularLocation>
        <location evidence="1">Cell membrane</location>
        <topology evidence="1">Multi-pass membrane protein</topology>
    </subcellularLocation>
</comment>
<feature type="transmembrane region" description="Helical" evidence="6">
    <location>
        <begin position="343"/>
        <end position="366"/>
    </location>
</feature>
<evidence type="ECO:0000313" key="9">
    <source>
        <dbReference type="EMBL" id="NVP03341.1"/>
    </source>
</evidence>
<dbReference type="Pfam" id="PF13807">
    <property type="entry name" value="GNVR"/>
    <property type="match status" value="1"/>
</dbReference>
<dbReference type="InterPro" id="IPR050445">
    <property type="entry name" value="Bact_polysacc_biosynth/exp"/>
</dbReference>
<evidence type="ECO:0000256" key="4">
    <source>
        <dbReference type="ARBA" id="ARBA00022989"/>
    </source>
</evidence>
<evidence type="ECO:0000259" key="7">
    <source>
        <dbReference type="Pfam" id="PF02706"/>
    </source>
</evidence>
<evidence type="ECO:0000256" key="3">
    <source>
        <dbReference type="ARBA" id="ARBA00022692"/>
    </source>
</evidence>
<dbReference type="GO" id="GO:0005886">
    <property type="term" value="C:plasma membrane"/>
    <property type="evidence" value="ECO:0007669"/>
    <property type="project" value="UniProtKB-SubCell"/>
</dbReference>
<gene>
    <name evidence="9" type="ORF">HWA77_24360</name>
</gene>
<proteinExistence type="predicted"/>
<dbReference type="AlphaFoldDB" id="A0A850R941"/>